<sequence length="246" mass="28019">METYKTRGELKREVKDLYHGKWSTAVKLNLVPIFLNIAAVAFIAVFGFIFIFLFAGLWNYNKTNSDIVSNGGFGTYSGGILWGFLTALINTGILYKTVDWLRTKEAPREFLKSAFSVFSKKYFLGVLVIQILTQIFTSLWMLLFIIPGIVKALAYSQALFIFKDITEINANGDVSYFDCITKSRSLMVGHKWRLFVLQLSFLGWDLLNMMTLGIGSFWLTPYKNGTYAAFYNDLASKSSVQLDNEW</sequence>
<dbReference type="PANTHER" id="PTHR40076:SF1">
    <property type="entry name" value="MEMBRANE PROTEIN"/>
    <property type="match status" value="1"/>
</dbReference>
<protein>
    <submittedName>
        <fullName evidence="2">Membrane protein</fullName>
    </submittedName>
</protein>
<feature type="transmembrane region" description="Helical" evidence="1">
    <location>
        <begin position="195"/>
        <end position="219"/>
    </location>
</feature>
<gene>
    <name evidence="2" type="ORF">XA3_11890</name>
</gene>
<proteinExistence type="predicted"/>
<dbReference type="InterPro" id="IPR010380">
    <property type="entry name" value="DUF975"/>
</dbReference>
<feature type="transmembrane region" description="Helical" evidence="1">
    <location>
        <begin position="80"/>
        <end position="101"/>
    </location>
</feature>
<dbReference type="AlphaFoldDB" id="A0AAU9DTL5"/>
<dbReference type="KEGG" id="xap:XA3_11890"/>
<evidence type="ECO:0000313" key="2">
    <source>
        <dbReference type="EMBL" id="BDR58748.1"/>
    </source>
</evidence>
<evidence type="ECO:0000256" key="1">
    <source>
        <dbReference type="SAM" id="Phobius"/>
    </source>
</evidence>
<dbReference type="Proteomes" id="UP001321861">
    <property type="component" value="Chromosome"/>
</dbReference>
<keyword evidence="1" id="KW-0812">Transmembrane</keyword>
<name>A0AAU9DTL5_9LACO</name>
<evidence type="ECO:0000313" key="3">
    <source>
        <dbReference type="Proteomes" id="UP001321861"/>
    </source>
</evidence>
<accession>A0AAU9DTL5</accession>
<feature type="transmembrane region" description="Helical" evidence="1">
    <location>
        <begin position="33"/>
        <end position="60"/>
    </location>
</feature>
<keyword evidence="3" id="KW-1185">Reference proteome</keyword>
<organism evidence="2 3">
    <name type="scientific">Xylocopilactobacillus apicola</name>
    <dbReference type="NCBI Taxonomy" id="2932184"/>
    <lineage>
        <taxon>Bacteria</taxon>
        <taxon>Bacillati</taxon>
        <taxon>Bacillota</taxon>
        <taxon>Bacilli</taxon>
        <taxon>Lactobacillales</taxon>
        <taxon>Lactobacillaceae</taxon>
        <taxon>Xylocopilactobacillus</taxon>
    </lineage>
</organism>
<dbReference type="Pfam" id="PF06161">
    <property type="entry name" value="DUF975"/>
    <property type="match status" value="1"/>
</dbReference>
<dbReference type="RefSeq" id="WP_317634582.1">
    <property type="nucleotide sequence ID" value="NZ_AP026802.1"/>
</dbReference>
<keyword evidence="1" id="KW-1133">Transmembrane helix</keyword>
<dbReference type="PANTHER" id="PTHR40076">
    <property type="entry name" value="MEMBRANE PROTEIN-RELATED"/>
    <property type="match status" value="1"/>
</dbReference>
<keyword evidence="1" id="KW-0472">Membrane</keyword>
<reference evidence="2 3" key="1">
    <citation type="journal article" date="2023" name="Microbiol. Spectr.">
        <title>Symbiosis of Carpenter Bees with Uncharacterized Lactic Acid Bacteria Showing NAD Auxotrophy.</title>
        <authorList>
            <person name="Kawasaki S."/>
            <person name="Ozawa K."/>
            <person name="Mori T."/>
            <person name="Yamamoto A."/>
            <person name="Ito M."/>
            <person name="Ohkuma M."/>
            <person name="Sakamoto M."/>
            <person name="Matsutani M."/>
        </authorList>
    </citation>
    <scope>NUCLEOTIDE SEQUENCE [LARGE SCALE GENOMIC DNA]</scope>
    <source>
        <strain evidence="2 3">XA3</strain>
    </source>
</reference>
<feature type="transmembrane region" description="Helical" evidence="1">
    <location>
        <begin position="122"/>
        <end position="146"/>
    </location>
</feature>
<dbReference type="EMBL" id="AP026802">
    <property type="protein sequence ID" value="BDR58748.1"/>
    <property type="molecule type" value="Genomic_DNA"/>
</dbReference>